<dbReference type="Proteomes" id="UP000578091">
    <property type="component" value="Unassembled WGS sequence"/>
</dbReference>
<accession>A0A853JDM3</accession>
<evidence type="ECO:0000259" key="2">
    <source>
        <dbReference type="Pfam" id="PF00850"/>
    </source>
</evidence>
<dbReference type="InterPro" id="IPR037138">
    <property type="entry name" value="His_deacetylse_dom_sf"/>
</dbReference>
<dbReference type="GO" id="GO:0040029">
    <property type="term" value="P:epigenetic regulation of gene expression"/>
    <property type="evidence" value="ECO:0007669"/>
    <property type="project" value="TreeGrafter"/>
</dbReference>
<gene>
    <name evidence="3" type="ORF">H0E84_09950</name>
</gene>
<dbReference type="InterPro" id="IPR023801">
    <property type="entry name" value="His_deacetylse_dom"/>
</dbReference>
<protein>
    <submittedName>
        <fullName evidence="3">Histone deacetylase family protein</fullName>
    </submittedName>
</protein>
<comment type="caution">
    <text evidence="3">The sequence shown here is derived from an EMBL/GenBank/DDBJ whole genome shotgun (WGS) entry which is preliminary data.</text>
</comment>
<dbReference type="RefSeq" id="WP_180678496.1">
    <property type="nucleotide sequence ID" value="NZ_JACCKA010000060.1"/>
</dbReference>
<evidence type="ECO:0000313" key="3">
    <source>
        <dbReference type="EMBL" id="NZA26709.1"/>
    </source>
</evidence>
<comment type="similarity">
    <text evidence="1">Belongs to the histone deacetylase family.</text>
</comment>
<proteinExistence type="inferred from homology"/>
<dbReference type="InterPro" id="IPR000286">
    <property type="entry name" value="HDACs"/>
</dbReference>
<reference evidence="3 4" key="1">
    <citation type="submission" date="2020-07" db="EMBL/GenBank/DDBJ databases">
        <title>Luteimonas sp. SJ-92.</title>
        <authorList>
            <person name="Huang X.-X."/>
            <person name="Xu L."/>
            <person name="Sun J.-Q."/>
        </authorList>
    </citation>
    <scope>NUCLEOTIDE SEQUENCE [LARGE SCALE GENOMIC DNA]</scope>
    <source>
        <strain evidence="3 4">SJ-92</strain>
    </source>
</reference>
<keyword evidence="4" id="KW-1185">Reference proteome</keyword>
<dbReference type="PRINTS" id="PR01270">
    <property type="entry name" value="HDASUPER"/>
</dbReference>
<dbReference type="InterPro" id="IPR023696">
    <property type="entry name" value="Ureohydrolase_dom_sf"/>
</dbReference>
<dbReference type="PANTHER" id="PTHR10625:SF10">
    <property type="entry name" value="HISTONE DEACETYLASE HDAC1"/>
    <property type="match status" value="1"/>
</dbReference>
<dbReference type="Pfam" id="PF00850">
    <property type="entry name" value="Hist_deacetyl"/>
    <property type="match status" value="1"/>
</dbReference>
<feature type="domain" description="Histone deacetylase" evidence="2">
    <location>
        <begin position="20"/>
        <end position="303"/>
    </location>
</feature>
<name>A0A853JDM3_9GAMM</name>
<evidence type="ECO:0000256" key="1">
    <source>
        <dbReference type="ARBA" id="ARBA00005947"/>
    </source>
</evidence>
<dbReference type="AlphaFoldDB" id="A0A853JDM3"/>
<evidence type="ECO:0000313" key="4">
    <source>
        <dbReference type="Proteomes" id="UP000578091"/>
    </source>
</evidence>
<dbReference type="CDD" id="cd11599">
    <property type="entry name" value="HDAC_classII_2"/>
    <property type="match status" value="1"/>
</dbReference>
<dbReference type="GO" id="GO:0004407">
    <property type="term" value="F:histone deacetylase activity"/>
    <property type="evidence" value="ECO:0007669"/>
    <property type="project" value="TreeGrafter"/>
</dbReference>
<dbReference type="SUPFAM" id="SSF52768">
    <property type="entry name" value="Arginase/deacetylase"/>
    <property type="match status" value="1"/>
</dbReference>
<dbReference type="Gene3D" id="3.40.800.20">
    <property type="entry name" value="Histone deacetylase domain"/>
    <property type="match status" value="1"/>
</dbReference>
<organism evidence="3 4">
    <name type="scientific">Luteimonas salinisoli</name>
    <dbReference type="NCBI Taxonomy" id="2752307"/>
    <lineage>
        <taxon>Bacteria</taxon>
        <taxon>Pseudomonadati</taxon>
        <taxon>Pseudomonadota</taxon>
        <taxon>Gammaproteobacteria</taxon>
        <taxon>Lysobacterales</taxon>
        <taxon>Lysobacteraceae</taxon>
        <taxon>Luteimonas</taxon>
    </lineage>
</organism>
<dbReference type="EMBL" id="JACCKA010000060">
    <property type="protein sequence ID" value="NZA26709.1"/>
    <property type="molecule type" value="Genomic_DNA"/>
</dbReference>
<dbReference type="PANTHER" id="PTHR10625">
    <property type="entry name" value="HISTONE DEACETYLASE HDAC1-RELATED"/>
    <property type="match status" value="1"/>
</dbReference>
<sequence length="311" mass="32716">MKPRLYTHAACLGHDTGPGHPERAERLGAVIQALRNGIPDLEWHEAPRATRGQLLRVHAAALLDAVLASGATESIPLDPDTVLSPGSPEAALRAAGAGVAAVDAVMNGGAETAFCAVRPPGHHATGGEAMGFCLFNNIAVAAAHAVDAHGLARVAIVDFDVHHGNGTQAIFDADPRVMYLSSHQSPLFPDTGARTDRGVGNIVNAPLPPGAGSRMFRDAWRERLLPELDAFAPLLLLVSAGFDAHWRDPLAQMQLDAADYAWLTAELRTLAARHSAGRMVSMLEGGYDLQALREGSLAHVRAMFGATVATP</sequence>